<reference evidence="1" key="1">
    <citation type="submission" date="2023-04" db="EMBL/GenBank/DDBJ databases">
        <title>Draft Genome sequencing of Naganishia species isolated from polar environments using Oxford Nanopore Technology.</title>
        <authorList>
            <person name="Leo P."/>
            <person name="Venkateswaran K."/>
        </authorList>
    </citation>
    <scope>NUCLEOTIDE SEQUENCE</scope>
    <source>
        <strain evidence="1">MNA-CCFEE 5423</strain>
    </source>
</reference>
<gene>
    <name evidence="1" type="ORF">QFC21_001665</name>
</gene>
<name>A0ACC2W2H6_9TREE</name>
<keyword evidence="2" id="KW-1185">Reference proteome</keyword>
<dbReference type="Proteomes" id="UP001227268">
    <property type="component" value="Unassembled WGS sequence"/>
</dbReference>
<evidence type="ECO:0000313" key="2">
    <source>
        <dbReference type="Proteomes" id="UP001227268"/>
    </source>
</evidence>
<comment type="caution">
    <text evidence="1">The sequence shown here is derived from an EMBL/GenBank/DDBJ whole genome shotgun (WGS) entry which is preliminary data.</text>
</comment>
<evidence type="ECO:0000313" key="1">
    <source>
        <dbReference type="EMBL" id="KAJ9105297.1"/>
    </source>
</evidence>
<protein>
    <submittedName>
        <fullName evidence="1">Uncharacterized protein</fullName>
    </submittedName>
</protein>
<proteinExistence type="predicted"/>
<organism evidence="1 2">
    <name type="scientific">Naganishia friedmannii</name>
    <dbReference type="NCBI Taxonomy" id="89922"/>
    <lineage>
        <taxon>Eukaryota</taxon>
        <taxon>Fungi</taxon>
        <taxon>Dikarya</taxon>
        <taxon>Basidiomycota</taxon>
        <taxon>Agaricomycotina</taxon>
        <taxon>Tremellomycetes</taxon>
        <taxon>Filobasidiales</taxon>
        <taxon>Filobasidiaceae</taxon>
        <taxon>Naganishia</taxon>
    </lineage>
</organism>
<sequence length="1362" mass="147575">MASANQRLSALLPSWSVSVSSSSHTQALHLDIVSSISTTPASSSARKKVRFVAFSPFGPGYHDRRRQSYHHSARSEEDISSSPGSESFDTDQQSSEPTISSLHSYFELEAPPPPNRTKEVLKITNERQEETTIRLTNVEDHCSHLTRQAIFTMASNPAPSDASEDPSGGRPNLDVQPEREQEVKEVFFTEEGIVRSHLVPVLRYGAPHAEPLGAAAYSSEHRAAGAMVSPSSSSSPGVDNGLSMRERLTRNTRRMLHSVGHVPPRPRRSSQRPVTADAVFQAAHVVVTLPETRESTPRPPTRPASPPDPVITPLDRRSDLSPPLAPQIQETSQTYLSLPISPFDLQHSQPGSRGGSSPFSDDSKWTYGNVPSREDLLSLSSFVSDGDARHGDATLEYLTANLPPPRPESHAAIDYSQRTSRGPTGARTPVPRQWHTALSPATAAVTTGLAVKTEATSSLTSSAIPSAGISAMENSRVKKGFAFFGGGSISRKKGEGFTDQQSSISPDDQHTHTQDAFPTSGAANPRRRLSHFRTKPSTSDGIASAFGIRKSSAASSSQAEGSEYVAQQRSDRIESDDASYAPISRASVGSVSSSNRQRLPFGSLSSTGTGSLQSWTHNSLATTFTRFTQRRSDAQEEEVLTPKSTYAPSLLPEESTEPLDSSPFPSGQPGMASVASSSQEALLDARYSSQLDLGPDQDSHTTPAGKAGVYASTTEASMSTVSQYPSFHSFASDAPLVQPEASISATIVGTQRTAQLEPSAADKLVAAAQQFKRVATRERKDRYSVAMPDSYLNYDPNSDPDGILGILEETPKTESAASTPKYAEIPLAAGTPIDIRPAPLSIHQLIEERTKPLAVVGASKRSDILHKLIHKRNPPVGLGIVIPPDPEDPSTASRRTAPVVHSTMQAKIQAPMDRIMDRKSKEKKMDAKDSLKKQKEAILKELAEQKSRQGELQENYPSQNILPKNASVNNDTAQHGLRTFKDHGSASQSSRRSRPQTAPTSTDSYYVHHPDILSSKSPIDSPVIPIHTPKRRGLVRRMFSKEGLIRQLGLDKYSKSKVNAIESGQTPAEDVKESYEAQEARLLATAEDMATPVRESFNSHLLQQRPSAGEHLMSESTSAASMIPLTYKPAPASNQSMFTAQSDIARDDSFAPPSPARTSSDIAGRDMSSVTSSILRRASYDGSRILAPSPRRPIRHLSRLQSSPAKCEAGGLPATPTKRRPGDVLPLTERPIDTISEEGNSRLAALNNPELNVYLADTITRVLSGGERDLHKTMIVEDSGSASSDSSSADAKEIALLQERLLRAQARREERRLQREALRARLAIKSEDDREMRDPNLKPCDECGCVCSSTSKRRDKGKQGEV</sequence>
<dbReference type="EMBL" id="JASBWT010000004">
    <property type="protein sequence ID" value="KAJ9105297.1"/>
    <property type="molecule type" value="Genomic_DNA"/>
</dbReference>
<accession>A0ACC2W2H6</accession>